<accession>A0A914E9I1</accession>
<protein>
    <submittedName>
        <fullName evidence="2">Uncharacterized protein</fullName>
    </submittedName>
</protein>
<evidence type="ECO:0000313" key="2">
    <source>
        <dbReference type="WBParaSite" id="ACRNAN_scaffold6674.g7395.t1"/>
    </source>
</evidence>
<name>A0A914E9I1_9BILA</name>
<proteinExistence type="predicted"/>
<evidence type="ECO:0000313" key="1">
    <source>
        <dbReference type="Proteomes" id="UP000887540"/>
    </source>
</evidence>
<dbReference type="WBParaSite" id="ACRNAN_scaffold6674.g7395.t1">
    <property type="protein sequence ID" value="ACRNAN_scaffold6674.g7395.t1"/>
    <property type="gene ID" value="ACRNAN_scaffold6674.g7395"/>
</dbReference>
<reference evidence="2" key="1">
    <citation type="submission" date="2022-11" db="UniProtKB">
        <authorList>
            <consortium name="WormBaseParasite"/>
        </authorList>
    </citation>
    <scope>IDENTIFICATION</scope>
</reference>
<dbReference type="Proteomes" id="UP000887540">
    <property type="component" value="Unplaced"/>
</dbReference>
<keyword evidence="1" id="KW-1185">Reference proteome</keyword>
<sequence>MQKEINGKASVLELPVEIHWGTVSRLIVDIIESKNAIRSVLYDPRIVNHAKLGTDSERFRNNLYRDDDFWDKLFECRSLIWPFANAIEKIEGDRFIAQDAYYYAVRRSHEAFPKWPKARKNQDDPCFFPSGRSL</sequence>
<organism evidence="1 2">
    <name type="scientific">Acrobeloides nanus</name>
    <dbReference type="NCBI Taxonomy" id="290746"/>
    <lineage>
        <taxon>Eukaryota</taxon>
        <taxon>Metazoa</taxon>
        <taxon>Ecdysozoa</taxon>
        <taxon>Nematoda</taxon>
        <taxon>Chromadorea</taxon>
        <taxon>Rhabditida</taxon>
        <taxon>Tylenchina</taxon>
        <taxon>Cephalobomorpha</taxon>
        <taxon>Cephaloboidea</taxon>
        <taxon>Cephalobidae</taxon>
        <taxon>Acrobeloides</taxon>
    </lineage>
</organism>
<dbReference type="AlphaFoldDB" id="A0A914E9I1"/>